<dbReference type="InterPro" id="IPR050309">
    <property type="entry name" value="Type-B_Carboxylest/Lipase"/>
</dbReference>
<evidence type="ECO:0000313" key="3">
    <source>
        <dbReference type="Proteomes" id="UP000736672"/>
    </source>
</evidence>
<feature type="domain" description="Carboxylesterase type B" evidence="1">
    <location>
        <begin position="26"/>
        <end position="474"/>
    </location>
</feature>
<dbReference type="Proteomes" id="UP000736672">
    <property type="component" value="Unassembled WGS sequence"/>
</dbReference>
<dbReference type="InterPro" id="IPR002018">
    <property type="entry name" value="CarbesteraseB"/>
</dbReference>
<keyword evidence="2" id="KW-0378">Hydrolase</keyword>
<dbReference type="GO" id="GO:0016787">
    <property type="term" value="F:hydrolase activity"/>
    <property type="evidence" value="ECO:0007669"/>
    <property type="project" value="UniProtKB-KW"/>
</dbReference>
<organism evidence="2 3">
    <name type="scientific">Fusarium solani</name>
    <name type="common">Filamentous fungus</name>
    <dbReference type="NCBI Taxonomy" id="169388"/>
    <lineage>
        <taxon>Eukaryota</taxon>
        <taxon>Fungi</taxon>
        <taxon>Dikarya</taxon>
        <taxon>Ascomycota</taxon>
        <taxon>Pezizomycotina</taxon>
        <taxon>Sordariomycetes</taxon>
        <taxon>Hypocreomycetidae</taxon>
        <taxon>Hypocreales</taxon>
        <taxon>Nectriaceae</taxon>
        <taxon>Fusarium</taxon>
        <taxon>Fusarium solani species complex</taxon>
    </lineage>
</organism>
<reference evidence="2" key="1">
    <citation type="journal article" date="2021" name="Nat. Commun.">
        <title>Genetic determinants of endophytism in the Arabidopsis root mycobiome.</title>
        <authorList>
            <person name="Mesny F."/>
            <person name="Miyauchi S."/>
            <person name="Thiergart T."/>
            <person name="Pickel B."/>
            <person name="Atanasova L."/>
            <person name="Karlsson M."/>
            <person name="Huettel B."/>
            <person name="Barry K.W."/>
            <person name="Haridas S."/>
            <person name="Chen C."/>
            <person name="Bauer D."/>
            <person name="Andreopoulos W."/>
            <person name="Pangilinan J."/>
            <person name="LaButti K."/>
            <person name="Riley R."/>
            <person name="Lipzen A."/>
            <person name="Clum A."/>
            <person name="Drula E."/>
            <person name="Henrissat B."/>
            <person name="Kohler A."/>
            <person name="Grigoriev I.V."/>
            <person name="Martin F.M."/>
            <person name="Hacquard S."/>
        </authorList>
    </citation>
    <scope>NUCLEOTIDE SEQUENCE</scope>
    <source>
        <strain evidence="2">FSSC 5 MPI-SDFR-AT-0091</strain>
    </source>
</reference>
<keyword evidence="3" id="KW-1185">Reference proteome</keyword>
<gene>
    <name evidence="2" type="ORF">B0J15DRAFT_552126</name>
</gene>
<comment type="caution">
    <text evidence="2">The sequence shown here is derived from an EMBL/GenBank/DDBJ whole genome shotgun (WGS) entry which is preliminary data.</text>
</comment>
<dbReference type="Pfam" id="PF00135">
    <property type="entry name" value="COesterase"/>
    <property type="match status" value="1"/>
</dbReference>
<dbReference type="OrthoDB" id="3200163at2759"/>
<proteinExistence type="predicted"/>
<dbReference type="EMBL" id="JAGTJS010000016">
    <property type="protein sequence ID" value="KAH7247148.1"/>
    <property type="molecule type" value="Genomic_DNA"/>
</dbReference>
<sequence>MAPFQPQPAEISHPDIGVVQCLSVGGVIQLLGVKYASLEHWFDNPKLSTYDGSGITARKHGPQAISDPRAVDNEMVAIQKTLPKPDFPGLSGTDCLTLNISIPSGNHSTPLPVFVFIHGGGFAVGSNWWPQYDMASIVRLSAQLGQSMIGINVNYRLGAPGFAASEELEQAGYKTNRGLRDQRASIHWIKKHIGGFGGDPDRITVAGESVGGLSAVRLLYTEEALISRVIVMGGAPPSVGPISKSVAESSYEALMGALGSKELSAAERIKALQTISIEELQKAQNPNLPFIPVLDGELVPYNESFSFMQSKDYVLKSKSSEAVMAIYSPLDASIFAFMGLFSQRKGIASGFSDLARKLLFSHHGAADRLLKCYSITPELDDQDALLRVLTFGSDIGNQAAARAFAASFPQDAFVMEFAEPNPWDGPFKGHSTHILDISFLLQNYNEKIDNTQRAASEEFAKAVIAFVHGEKPWEPFSVSGAIAKLGGGQLKHLKGTEAMMEQYREMVSIGQAIGFDTLLGLWLAFVFGS</sequence>
<dbReference type="AlphaFoldDB" id="A0A9P9GYN6"/>
<evidence type="ECO:0000259" key="1">
    <source>
        <dbReference type="Pfam" id="PF00135"/>
    </source>
</evidence>
<dbReference type="SUPFAM" id="SSF53474">
    <property type="entry name" value="alpha/beta-Hydrolases"/>
    <property type="match status" value="1"/>
</dbReference>
<name>A0A9P9GYN6_FUSSL</name>
<accession>A0A9P9GYN6</accession>
<dbReference type="PANTHER" id="PTHR11559">
    <property type="entry name" value="CARBOXYLESTERASE"/>
    <property type="match status" value="1"/>
</dbReference>
<dbReference type="Gene3D" id="3.40.50.1820">
    <property type="entry name" value="alpha/beta hydrolase"/>
    <property type="match status" value="1"/>
</dbReference>
<protein>
    <submittedName>
        <fullName evidence="2">Alpha/Beta hydrolase protein</fullName>
    </submittedName>
</protein>
<dbReference type="InterPro" id="IPR029058">
    <property type="entry name" value="AB_hydrolase_fold"/>
</dbReference>
<evidence type="ECO:0000313" key="2">
    <source>
        <dbReference type="EMBL" id="KAH7247148.1"/>
    </source>
</evidence>